<protein>
    <submittedName>
        <fullName evidence="1">Pyridoxal reductase</fullName>
    </submittedName>
</protein>
<dbReference type="Proteomes" id="UP000805649">
    <property type="component" value="Unassembled WGS sequence"/>
</dbReference>
<organism evidence="1 2">
    <name type="scientific">Colletotrichum truncatum</name>
    <name type="common">Anthracnose fungus</name>
    <name type="synonym">Colletotrichum capsici</name>
    <dbReference type="NCBI Taxonomy" id="5467"/>
    <lineage>
        <taxon>Eukaryota</taxon>
        <taxon>Fungi</taxon>
        <taxon>Dikarya</taxon>
        <taxon>Ascomycota</taxon>
        <taxon>Pezizomycotina</taxon>
        <taxon>Sordariomycetes</taxon>
        <taxon>Hypocreomycetidae</taxon>
        <taxon>Glomerellales</taxon>
        <taxon>Glomerellaceae</taxon>
        <taxon>Colletotrichum</taxon>
        <taxon>Colletotrichum truncatum species complex</taxon>
    </lineage>
</organism>
<reference evidence="1 2" key="1">
    <citation type="journal article" date="2020" name="Phytopathology">
        <title>Genome Sequence Resources of Colletotrichum truncatum, C. plurivorum, C. musicola, and C. sojae: Four Species Pathogenic to Soybean (Glycine max).</title>
        <authorList>
            <person name="Rogerio F."/>
            <person name="Boufleur T.R."/>
            <person name="Ciampi-Guillardi M."/>
            <person name="Sukno S.A."/>
            <person name="Thon M.R."/>
            <person name="Massola Junior N.S."/>
            <person name="Baroncelli R."/>
        </authorList>
    </citation>
    <scope>NUCLEOTIDE SEQUENCE [LARGE SCALE GENOMIC DNA]</scope>
    <source>
        <strain evidence="1 2">CMES1059</strain>
    </source>
</reference>
<sequence>MVQITGQEIGQIGYGLMGFTWRAKPVPDEQAFEAMRAALQNGNNFWNGGEFYGTPESNSMTLLERYFAKYPEDADKVVLSMKGGVNVKNLHPDGSPEGVRRSLDNIISQLKGRKKVDVFECARRDPNVPLEVTFGVIQKEYIDTGKLGGISLSEVSAATIHEAVKHAKIAAVEVELSLFSTDVLTNGIAAACAQYNIPLVAYSPIGRGLLTGEITKLEDIPEGDFRRFMPRFQPENFPINLQLVQQIKDLAQKKGVTPAQLAISWTIAVSKKPGMPVIIPIPGATTAARVNENAKLVDFTEGELAEIDATLAKFEIAGDRYPAGAPINT</sequence>
<evidence type="ECO:0000313" key="2">
    <source>
        <dbReference type="Proteomes" id="UP000805649"/>
    </source>
</evidence>
<gene>
    <name evidence="1" type="ORF">CTRU02_208702</name>
</gene>
<accession>A0ACC3YYE1</accession>
<proteinExistence type="predicted"/>
<comment type="caution">
    <text evidence="1">The sequence shown here is derived from an EMBL/GenBank/DDBJ whole genome shotgun (WGS) entry which is preliminary data.</text>
</comment>
<evidence type="ECO:0000313" key="1">
    <source>
        <dbReference type="EMBL" id="KAL0936486.1"/>
    </source>
</evidence>
<dbReference type="EMBL" id="VUJX02000005">
    <property type="protein sequence ID" value="KAL0936486.1"/>
    <property type="molecule type" value="Genomic_DNA"/>
</dbReference>
<name>A0ACC3YYE1_COLTU</name>
<keyword evidence="2" id="KW-1185">Reference proteome</keyword>